<name>A0A7J6RAI7_PEROL</name>
<accession>A0A7J6RAI7</accession>
<evidence type="ECO:0000313" key="1">
    <source>
        <dbReference type="EMBL" id="KAF4717567.1"/>
    </source>
</evidence>
<protein>
    <submittedName>
        <fullName evidence="1">Uncharacterized protein</fullName>
    </submittedName>
</protein>
<keyword evidence="2" id="KW-1185">Reference proteome</keyword>
<dbReference type="EMBL" id="JABANO010027009">
    <property type="protein sequence ID" value="KAF4717567.1"/>
    <property type="molecule type" value="Genomic_DNA"/>
</dbReference>
<proteinExistence type="predicted"/>
<comment type="caution">
    <text evidence="1">The sequence shown here is derived from an EMBL/GenBank/DDBJ whole genome shotgun (WGS) entry which is preliminary data.</text>
</comment>
<dbReference type="Proteomes" id="UP000553632">
    <property type="component" value="Unassembled WGS sequence"/>
</dbReference>
<dbReference type="AlphaFoldDB" id="A0A7J6RAI7"/>
<feature type="non-terminal residue" evidence="1">
    <location>
        <position position="1"/>
    </location>
</feature>
<dbReference type="OMA" id="MGSHISH"/>
<evidence type="ECO:0000313" key="2">
    <source>
        <dbReference type="Proteomes" id="UP000553632"/>
    </source>
</evidence>
<reference evidence="1 2" key="1">
    <citation type="submission" date="2020-04" db="EMBL/GenBank/DDBJ databases">
        <title>Perkinsus olseni comparative genomics.</title>
        <authorList>
            <person name="Bogema D.R."/>
        </authorList>
    </citation>
    <scope>NUCLEOTIDE SEQUENCE [LARGE SCALE GENOMIC DNA]</scope>
    <source>
        <strain evidence="1 2">ATCC PRA-207</strain>
    </source>
</reference>
<sequence length="98" mass="10358">MLTSKLAELGLTARPEWVARVGDDDSAAGFESLMNSHMGHCVMAGSLPEIGPQGVLPGKHLVMIEDFVDVSKPVKFHQLPAATPSDPFADDTEDAVVG</sequence>
<organism evidence="1 2">
    <name type="scientific">Perkinsus olseni</name>
    <name type="common">Perkinsus atlanticus</name>
    <dbReference type="NCBI Taxonomy" id="32597"/>
    <lineage>
        <taxon>Eukaryota</taxon>
        <taxon>Sar</taxon>
        <taxon>Alveolata</taxon>
        <taxon>Perkinsozoa</taxon>
        <taxon>Perkinsea</taxon>
        <taxon>Perkinsida</taxon>
        <taxon>Perkinsidae</taxon>
        <taxon>Perkinsus</taxon>
    </lineage>
</organism>
<gene>
    <name evidence="1" type="ORF">FOZ63_013151</name>
</gene>